<proteinExistence type="predicted"/>
<dbReference type="OrthoDB" id="2908478at2"/>
<evidence type="ECO:0000313" key="1">
    <source>
        <dbReference type="EMBL" id="RFU68146.1"/>
    </source>
</evidence>
<organism evidence="1 2">
    <name type="scientific">Peribacillus saganii</name>
    <dbReference type="NCBI Taxonomy" id="2303992"/>
    <lineage>
        <taxon>Bacteria</taxon>
        <taxon>Bacillati</taxon>
        <taxon>Bacillota</taxon>
        <taxon>Bacilli</taxon>
        <taxon>Bacillales</taxon>
        <taxon>Bacillaceae</taxon>
        <taxon>Peribacillus</taxon>
    </lineage>
</organism>
<dbReference type="EMBL" id="QVTE01000035">
    <property type="protein sequence ID" value="RFU68146.1"/>
    <property type="molecule type" value="Genomic_DNA"/>
</dbReference>
<dbReference type="AlphaFoldDB" id="A0A372LM31"/>
<dbReference type="Proteomes" id="UP000264541">
    <property type="component" value="Unassembled WGS sequence"/>
</dbReference>
<sequence length="62" mass="7171">MNKSYRISWNAQVEDESVLEGRSLVLGESPEDAARKLVESKSQEYRVKPRLIYIESIMEIQA</sequence>
<comment type="caution">
    <text evidence="1">The sequence shown here is derived from an EMBL/GenBank/DDBJ whole genome shotgun (WGS) entry which is preliminary data.</text>
</comment>
<name>A0A372LM31_9BACI</name>
<dbReference type="RefSeq" id="WP_117327138.1">
    <property type="nucleotide sequence ID" value="NZ_QVTE01000035.1"/>
</dbReference>
<keyword evidence="2" id="KW-1185">Reference proteome</keyword>
<accession>A0A372LM31</accession>
<reference evidence="1 2" key="1">
    <citation type="submission" date="2018-08" db="EMBL/GenBank/DDBJ databases">
        <title>Bacillus chawlae sp. nov., Bacillus glennii sp. nov., and Bacillus saganii sp. nov. Isolated from the Vehicle Assembly Building at Kennedy Space Center where the Viking Spacecraft were Assembled.</title>
        <authorList>
            <person name="Seuylemezian A."/>
            <person name="Vaishampayan P."/>
        </authorList>
    </citation>
    <scope>NUCLEOTIDE SEQUENCE [LARGE SCALE GENOMIC DNA]</scope>
    <source>
        <strain evidence="1 2">V47-23a</strain>
    </source>
</reference>
<evidence type="ECO:0000313" key="2">
    <source>
        <dbReference type="Proteomes" id="UP000264541"/>
    </source>
</evidence>
<protein>
    <submittedName>
        <fullName evidence="1">Uncharacterized protein</fullName>
    </submittedName>
</protein>
<gene>
    <name evidence="1" type="ORF">D0469_12830</name>
</gene>